<reference evidence="2 3" key="1">
    <citation type="submission" date="2020-01" db="EMBL/GenBank/DDBJ databases">
        <authorList>
            <consortium name="DOE Joint Genome Institute"/>
            <person name="Haridas S."/>
            <person name="Albert R."/>
            <person name="Binder M."/>
            <person name="Bloem J."/>
            <person name="Labutti K."/>
            <person name="Salamov A."/>
            <person name="Andreopoulos B."/>
            <person name="Baker S.E."/>
            <person name="Barry K."/>
            <person name="Bills G."/>
            <person name="Bluhm B.H."/>
            <person name="Cannon C."/>
            <person name="Castanera R."/>
            <person name="Culley D.E."/>
            <person name="Daum C."/>
            <person name="Ezra D."/>
            <person name="Gonzalez J.B."/>
            <person name="Henrissat B."/>
            <person name="Kuo A."/>
            <person name="Liang C."/>
            <person name="Lipzen A."/>
            <person name="Lutzoni F."/>
            <person name="Magnuson J."/>
            <person name="Mondo S."/>
            <person name="Nolan M."/>
            <person name="Ohm R."/>
            <person name="Pangilinan J."/>
            <person name="Park H.-J.H."/>
            <person name="Ramirez L."/>
            <person name="Alfaro M."/>
            <person name="Sun H."/>
            <person name="Tritt A."/>
            <person name="Yoshinaga Y."/>
            <person name="Zwiers L.-H.L."/>
            <person name="Turgeon B.G."/>
            <person name="Goodwin S.B."/>
            <person name="Spatafora J.W."/>
            <person name="Crous P.W."/>
            <person name="Grigoriev I.V."/>
        </authorList>
    </citation>
    <scope>NUCLEOTIDE SEQUENCE [LARGE SCALE GENOMIC DNA]</scope>
    <source>
        <strain evidence="2 3">CBS 611.86</strain>
    </source>
</reference>
<organism evidence="2 3">
    <name type="scientific">Massariosphaeria phaeospora</name>
    <dbReference type="NCBI Taxonomy" id="100035"/>
    <lineage>
        <taxon>Eukaryota</taxon>
        <taxon>Fungi</taxon>
        <taxon>Dikarya</taxon>
        <taxon>Ascomycota</taxon>
        <taxon>Pezizomycotina</taxon>
        <taxon>Dothideomycetes</taxon>
        <taxon>Pleosporomycetidae</taxon>
        <taxon>Pleosporales</taxon>
        <taxon>Pleosporales incertae sedis</taxon>
        <taxon>Massariosphaeria</taxon>
    </lineage>
</organism>
<evidence type="ECO:0000313" key="3">
    <source>
        <dbReference type="Proteomes" id="UP000481861"/>
    </source>
</evidence>
<dbReference type="Proteomes" id="UP000481861">
    <property type="component" value="Unassembled WGS sequence"/>
</dbReference>
<dbReference type="PANTHER" id="PTHR47843">
    <property type="entry name" value="BTB DOMAIN-CONTAINING PROTEIN-RELATED"/>
    <property type="match status" value="1"/>
</dbReference>
<dbReference type="SUPFAM" id="SSF54695">
    <property type="entry name" value="POZ domain"/>
    <property type="match status" value="2"/>
</dbReference>
<dbReference type="Gene3D" id="3.30.710.10">
    <property type="entry name" value="Potassium Channel Kv1.1, Chain A"/>
    <property type="match status" value="2"/>
</dbReference>
<dbReference type="EMBL" id="JAADJZ010000022">
    <property type="protein sequence ID" value="KAF2867727.1"/>
    <property type="molecule type" value="Genomic_DNA"/>
</dbReference>
<protein>
    <submittedName>
        <fullName evidence="2">BTB/POZ protein</fullName>
    </submittedName>
</protein>
<feature type="non-terminal residue" evidence="2">
    <location>
        <position position="373"/>
    </location>
</feature>
<name>A0A7C8I9G8_9PLEO</name>
<dbReference type="SMART" id="SM00225">
    <property type="entry name" value="BTB"/>
    <property type="match status" value="2"/>
</dbReference>
<dbReference type="OrthoDB" id="6359816at2759"/>
<evidence type="ECO:0000313" key="2">
    <source>
        <dbReference type="EMBL" id="KAF2867727.1"/>
    </source>
</evidence>
<feature type="domain" description="BTB" evidence="1">
    <location>
        <begin position="213"/>
        <end position="284"/>
    </location>
</feature>
<dbReference type="PROSITE" id="PS50097">
    <property type="entry name" value="BTB"/>
    <property type="match status" value="2"/>
</dbReference>
<evidence type="ECO:0000259" key="1">
    <source>
        <dbReference type="PROSITE" id="PS50097"/>
    </source>
</evidence>
<dbReference type="InterPro" id="IPR000210">
    <property type="entry name" value="BTB/POZ_dom"/>
</dbReference>
<dbReference type="InterPro" id="IPR011333">
    <property type="entry name" value="SKP1/BTB/POZ_sf"/>
</dbReference>
<sequence length="373" mass="42587">MRLSTRHSADNRSLFNDPWLSDITIRQIHNGVTKEYHGHKAVLCNHSTFFRKAFNGNFKESTDHVIELHDDDPYCFETMMRYLYTFNWEEPKTEAWKPRSNLGRGALTAIGVYSLADKYDIEALRKSALRQLSVAARNVAREPLSWMDFDMIIKTYYPSCDQVGSDIGLEIAAAVLQLPKEEFYDGWFHFTVEDYPIFGADVLLTLYNNPTLSDVKIKQISKGKTCEYYAHKAILCRESGFFMRAFTGSFKEASDAETELHDDEADYFEFLLKFIYTEKYDKDALAKMADRFKIEKVLVAIDINTIASKYDVRRLYEPAAEDVSAMLISNNYGRIDDTAAGDVSATLSSSPHDRVDDAVENPASWGFSFGCGF</sequence>
<dbReference type="Pfam" id="PF00651">
    <property type="entry name" value="BTB"/>
    <property type="match status" value="2"/>
</dbReference>
<gene>
    <name evidence="2" type="ORF">BDV95DRAFT_550847</name>
</gene>
<comment type="caution">
    <text evidence="2">The sequence shown here is derived from an EMBL/GenBank/DDBJ whole genome shotgun (WGS) entry which is preliminary data.</text>
</comment>
<accession>A0A7C8I9G8</accession>
<keyword evidence="3" id="KW-1185">Reference proteome</keyword>
<feature type="domain" description="BTB" evidence="1">
    <location>
        <begin position="21"/>
        <end position="92"/>
    </location>
</feature>
<dbReference type="CDD" id="cd18186">
    <property type="entry name" value="BTB_POZ_ZBTB_KLHL-like"/>
    <property type="match status" value="2"/>
</dbReference>
<proteinExistence type="predicted"/>
<dbReference type="AlphaFoldDB" id="A0A7C8I9G8"/>